<dbReference type="Proteomes" id="UP000321055">
    <property type="component" value="Unassembled WGS sequence"/>
</dbReference>
<protein>
    <submittedName>
        <fullName evidence="1">Uncharacterized protein</fullName>
    </submittedName>
</protein>
<evidence type="ECO:0000313" key="1">
    <source>
        <dbReference type="EMBL" id="TXI29676.1"/>
    </source>
</evidence>
<evidence type="ECO:0000313" key="2">
    <source>
        <dbReference type="Proteomes" id="UP000321055"/>
    </source>
</evidence>
<comment type="caution">
    <text evidence="1">The sequence shown here is derived from an EMBL/GenBank/DDBJ whole genome shotgun (WGS) entry which is preliminary data.</text>
</comment>
<name>A0A5C7VVA5_9PROT</name>
<dbReference type="AlphaFoldDB" id="A0A5C7VVA5"/>
<accession>A0A5C7VVA5</accession>
<reference evidence="1 2" key="1">
    <citation type="submission" date="2018-09" db="EMBL/GenBank/DDBJ databases">
        <title>Metagenome Assembled Genomes from an Advanced Water Purification Facility.</title>
        <authorList>
            <person name="Stamps B.W."/>
            <person name="Spear J.R."/>
        </authorList>
    </citation>
    <scope>NUCLEOTIDE SEQUENCE [LARGE SCALE GENOMIC DNA]</scope>
    <source>
        <strain evidence="1">Bin_54_1</strain>
    </source>
</reference>
<gene>
    <name evidence="1" type="ORF">E6Q60_03820</name>
</gene>
<organism evidence="1 2">
    <name type="scientific">Nitrosomonas oligotropha</name>
    <dbReference type="NCBI Taxonomy" id="42354"/>
    <lineage>
        <taxon>Bacteria</taxon>
        <taxon>Pseudomonadati</taxon>
        <taxon>Pseudomonadota</taxon>
        <taxon>Betaproteobacteria</taxon>
        <taxon>Nitrosomonadales</taxon>
        <taxon>Nitrosomonadaceae</taxon>
        <taxon>Nitrosomonas</taxon>
    </lineage>
</organism>
<dbReference type="EMBL" id="SSFX01000029">
    <property type="protein sequence ID" value="TXI29676.1"/>
    <property type="molecule type" value="Genomic_DNA"/>
</dbReference>
<proteinExistence type="predicted"/>
<sequence length="114" mass="12411">MLWLPLQGAAAAALSVCAQEKDFNTHYAIATTTIENHHHDDCHKQTTRSITDHLLANLPCDDTSCDAYGNTPVLSSYTALMLTNDTSVIASFNSGFTSFVPNQPQRPPLIPSLH</sequence>